<dbReference type="CDD" id="cd01948">
    <property type="entry name" value="EAL"/>
    <property type="match status" value="1"/>
</dbReference>
<protein>
    <submittedName>
        <fullName evidence="5">EAL domain-containing protein</fullName>
    </submittedName>
</protein>
<dbReference type="Gene3D" id="3.30.450.20">
    <property type="entry name" value="PAS domain"/>
    <property type="match status" value="2"/>
</dbReference>
<dbReference type="Proteomes" id="UP000773614">
    <property type="component" value="Unassembled WGS sequence"/>
</dbReference>
<dbReference type="CDD" id="cd00130">
    <property type="entry name" value="PAS"/>
    <property type="match status" value="1"/>
</dbReference>
<evidence type="ECO:0000313" key="5">
    <source>
        <dbReference type="EMBL" id="MYZ50001.1"/>
    </source>
</evidence>
<reference evidence="5" key="1">
    <citation type="submission" date="2019-03" db="EMBL/GenBank/DDBJ databases">
        <title>Afifella sp. nov., isolated from activated sludge.</title>
        <authorList>
            <person name="Li Q."/>
            <person name="Liu Y."/>
        </authorList>
    </citation>
    <scope>NUCLEOTIDE SEQUENCE</scope>
    <source>
        <strain evidence="5">L72</strain>
    </source>
</reference>
<dbReference type="SMART" id="SM00086">
    <property type="entry name" value="PAC"/>
    <property type="match status" value="2"/>
</dbReference>
<proteinExistence type="predicted"/>
<dbReference type="FunFam" id="3.30.450.20:FF:000099">
    <property type="entry name" value="Sensory box sensor histidine kinase"/>
    <property type="match status" value="1"/>
</dbReference>
<dbReference type="Gene3D" id="3.20.20.450">
    <property type="entry name" value="EAL domain"/>
    <property type="match status" value="1"/>
</dbReference>
<evidence type="ECO:0000259" key="3">
    <source>
        <dbReference type="PROSITE" id="PS50883"/>
    </source>
</evidence>
<dbReference type="InterPro" id="IPR035965">
    <property type="entry name" value="PAS-like_dom_sf"/>
</dbReference>
<dbReference type="InterPro" id="IPR000700">
    <property type="entry name" value="PAS-assoc_C"/>
</dbReference>
<dbReference type="PROSITE" id="PS50883">
    <property type="entry name" value="EAL"/>
    <property type="match status" value="1"/>
</dbReference>
<dbReference type="SUPFAM" id="SSF141868">
    <property type="entry name" value="EAL domain-like"/>
    <property type="match status" value="1"/>
</dbReference>
<dbReference type="EMBL" id="SPKJ01000112">
    <property type="protein sequence ID" value="MYZ50001.1"/>
    <property type="molecule type" value="Genomic_DNA"/>
</dbReference>
<dbReference type="InterPro" id="IPR000160">
    <property type="entry name" value="GGDEF_dom"/>
</dbReference>
<dbReference type="CDD" id="cd01949">
    <property type="entry name" value="GGDEF"/>
    <property type="match status" value="1"/>
</dbReference>
<dbReference type="InterPro" id="IPR035919">
    <property type="entry name" value="EAL_sf"/>
</dbReference>
<organism evidence="5 6">
    <name type="scientific">Propylenella binzhouense</name>
    <dbReference type="NCBI Taxonomy" id="2555902"/>
    <lineage>
        <taxon>Bacteria</taxon>
        <taxon>Pseudomonadati</taxon>
        <taxon>Pseudomonadota</taxon>
        <taxon>Alphaproteobacteria</taxon>
        <taxon>Hyphomicrobiales</taxon>
        <taxon>Propylenellaceae</taxon>
        <taxon>Propylenella</taxon>
    </lineage>
</organism>
<dbReference type="InterPro" id="IPR001633">
    <property type="entry name" value="EAL_dom"/>
</dbReference>
<dbReference type="InterPro" id="IPR052155">
    <property type="entry name" value="Biofilm_reg_signaling"/>
</dbReference>
<dbReference type="AlphaFoldDB" id="A0A964WVB2"/>
<dbReference type="Pfam" id="PF00563">
    <property type="entry name" value="EAL"/>
    <property type="match status" value="1"/>
</dbReference>
<name>A0A964WVB2_9HYPH</name>
<feature type="domain" description="PAC" evidence="2">
    <location>
        <begin position="404"/>
        <end position="455"/>
    </location>
</feature>
<dbReference type="SUPFAM" id="SSF55073">
    <property type="entry name" value="Nucleotide cyclase"/>
    <property type="match status" value="1"/>
</dbReference>
<dbReference type="SMART" id="SM00052">
    <property type="entry name" value="EAL"/>
    <property type="match status" value="1"/>
</dbReference>
<sequence>MDAAVGRQAVRCGRRRLSRADRDCPNRTARMIDCPTDMSAQRDAAQCDAAQCDAAQCDTEERLKASERRYRSLVAAMSSVVFTAESEGIAAEPLPYWEEFTGQTFEQMAGSGWMEAVHPEDRAVAQENWRRAVARGEPCRFECRIRRKDGVYRWFGVSAVPVVDNNRRLVEWVGTLTEIHAQRAAEQELECRNYELRERMKELRCLHAIAMACNQDDTSLPVFLDWITLVLPSAMRFPEDAVCRVVCDGAAYLSGSFSEPAQPISAAIVAGGSTVGSVEVGYRSADTGAAEPLPEERDLVATVAMLIGQAISRQRDRQMLEMQSRELTRRQTLFEQMARLAKVGGWEVDLRTRELRWTDQTFEITEWPRDRPPDLEWQLSRYEGEGGELIRSKFREIVENDGTYDLELPYVTATGRRRWLRTIGQVERVDGEPRRAFGALTDVTDAKLARNRMWELANRDSLTGLPNRRLFQERLEDAVSADVPTDSTALLLLDLDDFKDVNDTLGHDAGDALLKAVAERLEAAVGETGMVARLGGDEFAILVQPIGGAEEAHALASRLAAEIVRPIAFSGESIAVRATIGIALHPYHAGSAAELFTNADVALYVGKRGGAGRAVVFKPAMRHVTEERVAVCASIRRSLERDEILPFYQPKICLATNRVTGLEALVRRRHPEFGVQPPAAFAIAFQNTEIAGRLGERMLDLCLRDMADWAEQGVAFGQVALNLSEAEFRRPDLVEVLLDRIARFDLAPAQLGVEVTETVLLGREGDAVGARLQELHRAGISIALDDFGTGYASLTHLRQFPVDTLKIDRSFIQSIEEDAASRAIALAVVTLGHTLGMDIVAEGVETPGQADLLAEAGCDVGQGYLFAKPMPATRVPHFIRTWGREDGAPESGRRPVRLFG</sequence>
<dbReference type="SUPFAM" id="SSF55785">
    <property type="entry name" value="PYP-like sensor domain (PAS domain)"/>
    <property type="match status" value="2"/>
</dbReference>
<evidence type="ECO:0000313" key="6">
    <source>
        <dbReference type="Proteomes" id="UP000773614"/>
    </source>
</evidence>
<dbReference type="NCBIfam" id="TIGR00254">
    <property type="entry name" value="GGDEF"/>
    <property type="match status" value="1"/>
</dbReference>
<evidence type="ECO:0000259" key="4">
    <source>
        <dbReference type="PROSITE" id="PS50887"/>
    </source>
</evidence>
<dbReference type="Pfam" id="PF00990">
    <property type="entry name" value="GGDEF"/>
    <property type="match status" value="1"/>
</dbReference>
<accession>A0A964WVB2</accession>
<dbReference type="PROSITE" id="PS50113">
    <property type="entry name" value="PAC"/>
    <property type="match status" value="2"/>
</dbReference>
<dbReference type="Pfam" id="PF08447">
    <property type="entry name" value="PAS_3"/>
    <property type="match status" value="1"/>
</dbReference>
<keyword evidence="6" id="KW-1185">Reference proteome</keyword>
<dbReference type="PANTHER" id="PTHR44757">
    <property type="entry name" value="DIGUANYLATE CYCLASE DGCP"/>
    <property type="match status" value="1"/>
</dbReference>
<feature type="domain" description="PAS" evidence="1">
    <location>
        <begin position="66"/>
        <end position="136"/>
    </location>
</feature>
<feature type="domain" description="GGDEF" evidence="4">
    <location>
        <begin position="486"/>
        <end position="619"/>
    </location>
</feature>
<comment type="caution">
    <text evidence="5">The sequence shown here is derived from an EMBL/GenBank/DDBJ whole genome shotgun (WGS) entry which is preliminary data.</text>
</comment>
<dbReference type="PROSITE" id="PS50112">
    <property type="entry name" value="PAS"/>
    <property type="match status" value="1"/>
</dbReference>
<dbReference type="Gene3D" id="3.30.70.270">
    <property type="match status" value="1"/>
</dbReference>
<gene>
    <name evidence="5" type="ORF">E4O86_20045</name>
</gene>
<dbReference type="InterPro" id="IPR043128">
    <property type="entry name" value="Rev_trsase/Diguanyl_cyclase"/>
</dbReference>
<dbReference type="NCBIfam" id="TIGR00229">
    <property type="entry name" value="sensory_box"/>
    <property type="match status" value="1"/>
</dbReference>
<dbReference type="InterPro" id="IPR001610">
    <property type="entry name" value="PAC"/>
</dbReference>
<evidence type="ECO:0000259" key="1">
    <source>
        <dbReference type="PROSITE" id="PS50112"/>
    </source>
</evidence>
<dbReference type="PROSITE" id="PS50887">
    <property type="entry name" value="GGDEF"/>
    <property type="match status" value="1"/>
</dbReference>
<evidence type="ECO:0000259" key="2">
    <source>
        <dbReference type="PROSITE" id="PS50113"/>
    </source>
</evidence>
<feature type="domain" description="PAC" evidence="2">
    <location>
        <begin position="139"/>
        <end position="191"/>
    </location>
</feature>
<dbReference type="SMART" id="SM00267">
    <property type="entry name" value="GGDEF"/>
    <property type="match status" value="1"/>
</dbReference>
<dbReference type="InterPro" id="IPR013655">
    <property type="entry name" value="PAS_fold_3"/>
</dbReference>
<dbReference type="PANTHER" id="PTHR44757:SF2">
    <property type="entry name" value="BIOFILM ARCHITECTURE MAINTENANCE PROTEIN MBAA"/>
    <property type="match status" value="1"/>
</dbReference>
<dbReference type="InterPro" id="IPR029787">
    <property type="entry name" value="Nucleotide_cyclase"/>
</dbReference>
<feature type="domain" description="EAL" evidence="3">
    <location>
        <begin position="628"/>
        <end position="883"/>
    </location>
</feature>
<dbReference type="InterPro" id="IPR000014">
    <property type="entry name" value="PAS"/>
</dbReference>